<organism evidence="3 4">
    <name type="scientific">Priestia aryabhattai</name>
    <name type="common">Bacillus aryabhattai</name>
    <dbReference type="NCBI Taxonomy" id="412384"/>
    <lineage>
        <taxon>Bacteria</taxon>
        <taxon>Bacillati</taxon>
        <taxon>Bacillota</taxon>
        <taxon>Bacilli</taxon>
        <taxon>Bacillales</taxon>
        <taxon>Bacillaceae</taxon>
        <taxon>Priestia</taxon>
    </lineage>
</organism>
<comment type="caution">
    <text evidence="3">The sequence shown here is derived from an EMBL/GenBank/DDBJ whole genome shotgun (WGS) entry which is preliminary data.</text>
</comment>
<reference evidence="3" key="1">
    <citation type="journal article" date="2022" name="J Environ Chem Eng">
        <title>Biodegradation of petroleum oil using a constructed nonpathogenic and heavy metal-tolerant bacterial consortium isolated from marine sponges.</title>
        <authorList>
            <person name="Dechsakulwatana C."/>
            <person name="Rungsihiranrut A."/>
            <person name="Muangchinda C."/>
            <person name="Ningthoujam R."/>
            <person name="Klankeo P."/>
            <person name="Pinyakong O."/>
        </authorList>
    </citation>
    <scope>NUCLEOTIDE SEQUENCE</scope>
    <source>
        <strain evidence="3">TL01-2</strain>
    </source>
</reference>
<sequence length="233" mass="26276">MKENIRGFDVTTLGYSELKHQLLNDIDKDKKSFIVAINPEKIMHGTKDQELKELLNSATYQIPDGHGIVVLSKRQGGNIKERVTGCDLFQQLCELAAKESKKVFLYGAKPGVAEQTKSILEQRYSGLNVVGALDGFIMDKTHIIDTINEAKPDFLFVALGSPFQEKWIKENMDQLNAHIFQGVGGSFDVVSGSIKRAPKWMQKLGLEWLHRVILEPKRVIRILRLSLFLARGK</sequence>
<dbReference type="EMBL" id="JAPTGD010000002">
    <property type="protein sequence ID" value="MDU9694184.1"/>
    <property type="molecule type" value="Genomic_DNA"/>
</dbReference>
<dbReference type="RefSeq" id="WP_316911396.1">
    <property type="nucleotide sequence ID" value="NZ_JAPTGD010000002.1"/>
</dbReference>
<evidence type="ECO:0000313" key="3">
    <source>
        <dbReference type="EMBL" id="MDU9694184.1"/>
    </source>
</evidence>
<dbReference type="NCBIfam" id="TIGR00696">
    <property type="entry name" value="wecG_tagA_cpsF"/>
    <property type="match status" value="1"/>
</dbReference>
<gene>
    <name evidence="3" type="ORF">O0Q50_23650</name>
</gene>
<keyword evidence="1" id="KW-0328">Glycosyltransferase</keyword>
<name>A0AAX6NFB5_PRIAR</name>
<dbReference type="GO" id="GO:0016758">
    <property type="term" value="F:hexosyltransferase activity"/>
    <property type="evidence" value="ECO:0007669"/>
    <property type="project" value="TreeGrafter"/>
</dbReference>
<protein>
    <submittedName>
        <fullName evidence="3">WecB/TagA/CpsF family glycosyltransferase</fullName>
    </submittedName>
</protein>
<evidence type="ECO:0000313" key="4">
    <source>
        <dbReference type="Proteomes" id="UP001269400"/>
    </source>
</evidence>
<dbReference type="CDD" id="cd06533">
    <property type="entry name" value="Glyco_transf_WecG_TagA"/>
    <property type="match status" value="1"/>
</dbReference>
<dbReference type="Proteomes" id="UP001269400">
    <property type="component" value="Unassembled WGS sequence"/>
</dbReference>
<reference evidence="3" key="2">
    <citation type="submission" date="2022-12" db="EMBL/GenBank/DDBJ databases">
        <authorList>
            <person name="Dechsakulwatana C."/>
            <person name="Rungsihiranrut A."/>
            <person name="Muangchinda C."/>
            <person name="Ningthoujam R."/>
            <person name="Klankeo P."/>
            <person name="Pinyakong O."/>
        </authorList>
    </citation>
    <scope>NUCLEOTIDE SEQUENCE</scope>
    <source>
        <strain evidence="3">TL01-2</strain>
    </source>
</reference>
<proteinExistence type="predicted"/>
<dbReference type="InterPro" id="IPR004629">
    <property type="entry name" value="WecG_TagA_CpsF"/>
</dbReference>
<keyword evidence="2" id="KW-0808">Transferase</keyword>
<dbReference type="Pfam" id="PF03808">
    <property type="entry name" value="Glyco_tran_WecG"/>
    <property type="match status" value="1"/>
</dbReference>
<dbReference type="AlphaFoldDB" id="A0AAX6NFB5"/>
<evidence type="ECO:0000256" key="1">
    <source>
        <dbReference type="ARBA" id="ARBA00022676"/>
    </source>
</evidence>
<dbReference type="PANTHER" id="PTHR34136">
    <property type="match status" value="1"/>
</dbReference>
<accession>A0AAX6NFB5</accession>
<evidence type="ECO:0000256" key="2">
    <source>
        <dbReference type="ARBA" id="ARBA00022679"/>
    </source>
</evidence>
<dbReference type="PANTHER" id="PTHR34136:SF1">
    <property type="entry name" value="UDP-N-ACETYL-D-MANNOSAMINURONIC ACID TRANSFERASE"/>
    <property type="match status" value="1"/>
</dbReference>